<evidence type="ECO:0000313" key="3">
    <source>
        <dbReference type="Proteomes" id="UP001054837"/>
    </source>
</evidence>
<reference evidence="2 3" key="1">
    <citation type="submission" date="2021-06" db="EMBL/GenBank/DDBJ databases">
        <title>Caerostris darwini draft genome.</title>
        <authorList>
            <person name="Kono N."/>
            <person name="Arakawa K."/>
        </authorList>
    </citation>
    <scope>NUCLEOTIDE SEQUENCE [LARGE SCALE GENOMIC DNA]</scope>
</reference>
<evidence type="ECO:0000313" key="2">
    <source>
        <dbReference type="EMBL" id="GIX98867.1"/>
    </source>
</evidence>
<keyword evidence="3" id="KW-1185">Reference proteome</keyword>
<organism evidence="2 3">
    <name type="scientific">Caerostris darwini</name>
    <dbReference type="NCBI Taxonomy" id="1538125"/>
    <lineage>
        <taxon>Eukaryota</taxon>
        <taxon>Metazoa</taxon>
        <taxon>Ecdysozoa</taxon>
        <taxon>Arthropoda</taxon>
        <taxon>Chelicerata</taxon>
        <taxon>Arachnida</taxon>
        <taxon>Araneae</taxon>
        <taxon>Araneomorphae</taxon>
        <taxon>Entelegynae</taxon>
        <taxon>Araneoidea</taxon>
        <taxon>Araneidae</taxon>
        <taxon>Caerostris</taxon>
    </lineage>
</organism>
<comment type="caution">
    <text evidence="2">The sequence shown here is derived from an EMBL/GenBank/DDBJ whole genome shotgun (WGS) entry which is preliminary data.</text>
</comment>
<proteinExistence type="predicted"/>
<protein>
    <submittedName>
        <fullName evidence="2">Tumor differentially expressed protein</fullName>
    </submittedName>
</protein>
<dbReference type="EMBL" id="BPLQ01003246">
    <property type="protein sequence ID" value="GIX98867.1"/>
    <property type="molecule type" value="Genomic_DNA"/>
</dbReference>
<dbReference type="AlphaFoldDB" id="A0AAV4PMS1"/>
<accession>A0AAV4PMS1</accession>
<name>A0AAV4PMS1_9ARAC</name>
<dbReference type="Proteomes" id="UP001054837">
    <property type="component" value="Unassembled WGS sequence"/>
</dbReference>
<sequence length="167" mass="17880">MSTNSPLGVDAVGDVVSAEPSRESPVESRFEALCKQRDPPSSWLSPAILRSRHASRIRKGETANGSLNQLWFLGSYLTTWITVAILELIHAAELRPSGTSAFIRPKPIGPPGPFTVVTLYNFGLIARARPGDVSFKCLPYQLSMVGYAPTMVVTGDGESGFDSGEGA</sequence>
<gene>
    <name evidence="2" type="ORF">CDAR_189321</name>
</gene>
<evidence type="ECO:0000256" key="1">
    <source>
        <dbReference type="SAM" id="MobiDB-lite"/>
    </source>
</evidence>
<feature type="compositionally biased region" description="Basic and acidic residues" evidence="1">
    <location>
        <begin position="20"/>
        <end position="29"/>
    </location>
</feature>
<feature type="region of interest" description="Disordered" evidence="1">
    <location>
        <begin position="1"/>
        <end position="29"/>
    </location>
</feature>